<dbReference type="InterPro" id="IPR011006">
    <property type="entry name" value="CheY-like_superfamily"/>
</dbReference>
<sequence>MAEKCDHCEIPASDDGGGPSRYHPNSSDMISSKFPEGLRVLVFDEDPQYLLELEKYLQESQYEVTGCNDEKKAMFLLCNHRNRFDVAIIEAKNSDGEIFRLISEIGSELDLPIIIISKDDSVKSVINWMKNGACDYLLKPLRPEDLRLMFKYVAKKTQVRRSVAVAGEAEEKAAAEKSSSVGDSTIRNPNKRKRGIYLDGETDEDQNDHDRDSTTKKRRVVWDEHLHSKFMEAVEYLGAAKAVPKKILERMNVDGITRENVASHLQKYRLNLKKQSDHQNERDEKNVSLITQQEGGIYGEGAIDFYGGRNIQFPTHHINDIPQLSSSVQLISPLEQHHHHDGVSVAVSSRNVVMNHQHHHQASGFAIIENTEDNAVYNEDDDAGVANLTCWFTQNSEEMSLFHLQEPVMPTTILTNDNHLSANPQQMMNIHEIHEPSMLHIPSFPSSFTHSLDQQETMTMVDVSGGFDYNNGYSVNSNRLT</sequence>
<evidence type="ECO:0000259" key="10">
    <source>
        <dbReference type="PROSITE" id="PS50110"/>
    </source>
</evidence>
<protein>
    <recommendedName>
        <fullName evidence="14">Response regulatory domain-containing protein</fullName>
    </recommendedName>
</protein>
<evidence type="ECO:0000256" key="2">
    <source>
        <dbReference type="ARBA" id="ARBA00022553"/>
    </source>
</evidence>
<evidence type="ECO:0000256" key="5">
    <source>
        <dbReference type="ARBA" id="ARBA00023159"/>
    </source>
</evidence>
<dbReference type="EMBL" id="CACVBM020001740">
    <property type="protein sequence ID" value="CAA7058823.1"/>
    <property type="molecule type" value="Genomic_DNA"/>
</dbReference>
<evidence type="ECO:0000256" key="1">
    <source>
        <dbReference type="ARBA" id="ARBA00004123"/>
    </source>
</evidence>
<feature type="region of interest" description="Disordered" evidence="9">
    <location>
        <begin position="166"/>
        <end position="216"/>
    </location>
</feature>
<feature type="region of interest" description="Disordered" evidence="9">
    <location>
        <begin position="1"/>
        <end position="24"/>
    </location>
</feature>
<dbReference type="NCBIfam" id="TIGR01557">
    <property type="entry name" value="myb_SHAQKYF"/>
    <property type="match status" value="1"/>
</dbReference>
<dbReference type="InterPro" id="IPR006447">
    <property type="entry name" value="Myb_dom_plants"/>
</dbReference>
<organism evidence="12 13">
    <name type="scientific">Microthlaspi erraticum</name>
    <dbReference type="NCBI Taxonomy" id="1685480"/>
    <lineage>
        <taxon>Eukaryota</taxon>
        <taxon>Viridiplantae</taxon>
        <taxon>Streptophyta</taxon>
        <taxon>Embryophyta</taxon>
        <taxon>Tracheophyta</taxon>
        <taxon>Spermatophyta</taxon>
        <taxon>Magnoliopsida</taxon>
        <taxon>eudicotyledons</taxon>
        <taxon>Gunneridae</taxon>
        <taxon>Pentapetalae</taxon>
        <taxon>rosids</taxon>
        <taxon>malvids</taxon>
        <taxon>Brassicales</taxon>
        <taxon>Brassicaceae</taxon>
        <taxon>Coluteocarpeae</taxon>
        <taxon>Microthlaspi</taxon>
    </lineage>
</organism>
<dbReference type="InterPro" id="IPR045279">
    <property type="entry name" value="ARR-like"/>
</dbReference>
<keyword evidence="5" id="KW-0010">Activator</keyword>
<dbReference type="Gene3D" id="1.10.10.60">
    <property type="entry name" value="Homeodomain-like"/>
    <property type="match status" value="1"/>
</dbReference>
<dbReference type="Proteomes" id="UP000467841">
    <property type="component" value="Unassembled WGS sequence"/>
</dbReference>
<evidence type="ECO:0000256" key="4">
    <source>
        <dbReference type="ARBA" id="ARBA00023015"/>
    </source>
</evidence>
<dbReference type="SUPFAM" id="SSF52172">
    <property type="entry name" value="CheY-like"/>
    <property type="match status" value="1"/>
</dbReference>
<dbReference type="OrthoDB" id="60033at2759"/>
<evidence type="ECO:0000313" key="12">
    <source>
        <dbReference type="EMBL" id="CAA7058823.1"/>
    </source>
</evidence>
<evidence type="ECO:0000256" key="3">
    <source>
        <dbReference type="ARBA" id="ARBA00023012"/>
    </source>
</evidence>
<accession>A0A6D2L215</accession>
<dbReference type="InterPro" id="IPR001789">
    <property type="entry name" value="Sig_transdc_resp-reg_receiver"/>
</dbReference>
<dbReference type="GO" id="GO:0000160">
    <property type="term" value="P:phosphorelay signal transduction system"/>
    <property type="evidence" value="ECO:0007669"/>
    <property type="project" value="UniProtKB-KW"/>
</dbReference>
<keyword evidence="6" id="KW-0804">Transcription</keyword>
<evidence type="ECO:0000313" key="13">
    <source>
        <dbReference type="Proteomes" id="UP000467841"/>
    </source>
</evidence>
<keyword evidence="4" id="KW-0805">Transcription regulation</keyword>
<evidence type="ECO:0000259" key="11">
    <source>
        <dbReference type="PROSITE" id="PS51294"/>
    </source>
</evidence>
<dbReference type="SMART" id="SM00448">
    <property type="entry name" value="REC"/>
    <property type="match status" value="1"/>
</dbReference>
<dbReference type="Pfam" id="PF00072">
    <property type="entry name" value="Response_reg"/>
    <property type="match status" value="1"/>
</dbReference>
<dbReference type="SUPFAM" id="SSF46689">
    <property type="entry name" value="Homeodomain-like"/>
    <property type="match status" value="1"/>
</dbReference>
<dbReference type="PANTHER" id="PTHR43874:SF194">
    <property type="entry name" value="TWO-COMPONENT RESPONSE REGULATOR-LIKE APRR4-RELATED"/>
    <property type="match status" value="1"/>
</dbReference>
<evidence type="ECO:0008006" key="14">
    <source>
        <dbReference type="Google" id="ProtNLM"/>
    </source>
</evidence>
<dbReference type="GO" id="GO:0003677">
    <property type="term" value="F:DNA binding"/>
    <property type="evidence" value="ECO:0007669"/>
    <property type="project" value="InterPro"/>
</dbReference>
<feature type="domain" description="Response regulatory" evidence="10">
    <location>
        <begin position="39"/>
        <end position="154"/>
    </location>
</feature>
<dbReference type="GO" id="GO:0005634">
    <property type="term" value="C:nucleus"/>
    <property type="evidence" value="ECO:0007669"/>
    <property type="project" value="UniProtKB-SubCell"/>
</dbReference>
<dbReference type="FunFam" id="1.10.10.60:FF:000007">
    <property type="entry name" value="Two-component response regulator"/>
    <property type="match status" value="1"/>
</dbReference>
<evidence type="ECO:0000256" key="9">
    <source>
        <dbReference type="SAM" id="MobiDB-lite"/>
    </source>
</evidence>
<dbReference type="InterPro" id="IPR009057">
    <property type="entry name" value="Homeodomain-like_sf"/>
</dbReference>
<keyword evidence="13" id="KW-1185">Reference proteome</keyword>
<keyword evidence="7" id="KW-0539">Nucleus</keyword>
<dbReference type="Gene3D" id="3.40.50.2300">
    <property type="match status" value="1"/>
</dbReference>
<dbReference type="PROSITE" id="PS51294">
    <property type="entry name" value="HTH_MYB"/>
    <property type="match status" value="1"/>
</dbReference>
<dbReference type="CDD" id="cd17584">
    <property type="entry name" value="REC_typeB_ARR-like"/>
    <property type="match status" value="1"/>
</dbReference>
<comment type="caution">
    <text evidence="8">Lacks conserved residue(s) required for the propagation of feature annotation.</text>
</comment>
<evidence type="ECO:0000256" key="8">
    <source>
        <dbReference type="PROSITE-ProRule" id="PRU00169"/>
    </source>
</evidence>
<dbReference type="AlphaFoldDB" id="A0A6D2L215"/>
<evidence type="ECO:0000256" key="6">
    <source>
        <dbReference type="ARBA" id="ARBA00023163"/>
    </source>
</evidence>
<proteinExistence type="predicted"/>
<dbReference type="PROSITE" id="PS50110">
    <property type="entry name" value="RESPONSE_REGULATORY"/>
    <property type="match status" value="1"/>
</dbReference>
<dbReference type="InterPro" id="IPR017930">
    <property type="entry name" value="Myb_dom"/>
</dbReference>
<dbReference type="PANTHER" id="PTHR43874">
    <property type="entry name" value="TWO-COMPONENT RESPONSE REGULATOR"/>
    <property type="match status" value="1"/>
</dbReference>
<gene>
    <name evidence="12" type="ORF">MERR_LOCUS46059</name>
</gene>
<keyword evidence="2" id="KW-0597">Phosphoprotein</keyword>
<feature type="domain" description="HTH myb-type" evidence="11">
    <location>
        <begin position="214"/>
        <end position="273"/>
    </location>
</feature>
<dbReference type="GO" id="GO:0009736">
    <property type="term" value="P:cytokinin-activated signaling pathway"/>
    <property type="evidence" value="ECO:0007669"/>
    <property type="project" value="InterPro"/>
</dbReference>
<evidence type="ECO:0000256" key="7">
    <source>
        <dbReference type="ARBA" id="ARBA00023242"/>
    </source>
</evidence>
<keyword evidence="3" id="KW-0902">Two-component regulatory system</keyword>
<name>A0A6D2L215_9BRAS</name>
<comment type="subcellular location">
    <subcellularLocation>
        <location evidence="1">Nucleus</location>
    </subcellularLocation>
</comment>
<comment type="caution">
    <text evidence="12">The sequence shown here is derived from an EMBL/GenBank/DDBJ whole genome shotgun (WGS) entry which is preliminary data.</text>
</comment>
<reference evidence="12" key="1">
    <citation type="submission" date="2020-01" db="EMBL/GenBank/DDBJ databases">
        <authorList>
            <person name="Mishra B."/>
        </authorList>
    </citation>
    <scope>NUCLEOTIDE SEQUENCE [LARGE SCALE GENOMIC DNA]</scope>
</reference>